<comment type="caution">
    <text evidence="2">The sequence shown here is derived from an EMBL/GenBank/DDBJ whole genome shotgun (WGS) entry which is preliminary data.</text>
</comment>
<dbReference type="Pfam" id="PF03372">
    <property type="entry name" value="Exo_endo_phos"/>
    <property type="match status" value="1"/>
</dbReference>
<dbReference type="InterPro" id="IPR005135">
    <property type="entry name" value="Endo/exonuclease/phosphatase"/>
</dbReference>
<evidence type="ECO:0000313" key="2">
    <source>
        <dbReference type="EMBL" id="TRY55366.1"/>
    </source>
</evidence>
<name>A0A553MQB0_9TELE</name>
<proteinExistence type="predicted"/>
<keyword evidence="3" id="KW-1185">Reference proteome</keyword>
<evidence type="ECO:0000259" key="1">
    <source>
        <dbReference type="Pfam" id="PF03372"/>
    </source>
</evidence>
<dbReference type="OrthoDB" id="8961218at2759"/>
<dbReference type="Proteomes" id="UP000316079">
    <property type="component" value="Unassembled WGS sequence"/>
</dbReference>
<dbReference type="AlphaFoldDB" id="A0A553MQB0"/>
<dbReference type="GO" id="GO:0003824">
    <property type="term" value="F:catalytic activity"/>
    <property type="evidence" value="ECO:0007669"/>
    <property type="project" value="InterPro"/>
</dbReference>
<organism evidence="2 3">
    <name type="scientific">Danionella cerebrum</name>
    <dbReference type="NCBI Taxonomy" id="2873325"/>
    <lineage>
        <taxon>Eukaryota</taxon>
        <taxon>Metazoa</taxon>
        <taxon>Chordata</taxon>
        <taxon>Craniata</taxon>
        <taxon>Vertebrata</taxon>
        <taxon>Euteleostomi</taxon>
        <taxon>Actinopterygii</taxon>
        <taxon>Neopterygii</taxon>
        <taxon>Teleostei</taxon>
        <taxon>Ostariophysi</taxon>
        <taxon>Cypriniformes</taxon>
        <taxon>Danionidae</taxon>
        <taxon>Danioninae</taxon>
        <taxon>Danionella</taxon>
    </lineage>
</organism>
<sequence length="141" mass="16184">ELLGEWKRVFETDKVVIGGDFNLVPDKWIDRYPPKGQSHNYEDIITKFIANWDLIDFWRSNNSDSRQYTWFNSANNGQCSRLDYWLLSTNLISKVSRITAVPLVSKFMGQLDHFSSQLPKNFKKKGGAAAPKITGILSILD</sequence>
<feature type="domain" description="Endonuclease/exonuclease/phosphatase" evidence="1">
    <location>
        <begin position="11"/>
        <end position="103"/>
    </location>
</feature>
<reference evidence="2 3" key="1">
    <citation type="journal article" date="2019" name="Sci. Data">
        <title>Hybrid genome assembly and annotation of Danionella translucida.</title>
        <authorList>
            <person name="Kadobianskyi M."/>
            <person name="Schulze L."/>
            <person name="Schuelke M."/>
            <person name="Judkewitz B."/>
        </authorList>
    </citation>
    <scope>NUCLEOTIDE SEQUENCE [LARGE SCALE GENOMIC DNA]</scope>
    <source>
        <strain evidence="2 3">Bolton</strain>
    </source>
</reference>
<dbReference type="InterPro" id="IPR036691">
    <property type="entry name" value="Endo/exonu/phosph_ase_sf"/>
</dbReference>
<feature type="non-terminal residue" evidence="2">
    <location>
        <position position="1"/>
    </location>
</feature>
<feature type="non-terminal residue" evidence="2">
    <location>
        <position position="141"/>
    </location>
</feature>
<accession>A0A553MQB0</accession>
<dbReference type="EMBL" id="SRMA01027326">
    <property type="protein sequence ID" value="TRY55366.1"/>
    <property type="molecule type" value="Genomic_DNA"/>
</dbReference>
<dbReference type="SUPFAM" id="SSF56219">
    <property type="entry name" value="DNase I-like"/>
    <property type="match status" value="1"/>
</dbReference>
<protein>
    <recommendedName>
        <fullName evidence="1">Endonuclease/exonuclease/phosphatase domain-containing protein</fullName>
    </recommendedName>
</protein>
<evidence type="ECO:0000313" key="3">
    <source>
        <dbReference type="Proteomes" id="UP000316079"/>
    </source>
</evidence>
<gene>
    <name evidence="2" type="ORF">DNTS_019038</name>
</gene>
<dbReference type="Gene3D" id="3.60.10.10">
    <property type="entry name" value="Endonuclease/exonuclease/phosphatase"/>
    <property type="match status" value="1"/>
</dbReference>